<protein>
    <submittedName>
        <fullName evidence="2">Uncharacterized protein</fullName>
    </submittedName>
</protein>
<dbReference type="InParanoid" id="A0A5J5EY96"/>
<evidence type="ECO:0000313" key="2">
    <source>
        <dbReference type="EMBL" id="KAA8906430.1"/>
    </source>
</evidence>
<evidence type="ECO:0000313" key="3">
    <source>
        <dbReference type="Proteomes" id="UP000326924"/>
    </source>
</evidence>
<sequence>MSVEDARTQFDKRGFGILFAKALFHSSMEETAEVRGKAQFAYKQCRTEQKPTTSWIETLDEILWMALILLRIPLAFTKKAGRLAINAAQTWKLPLFITSETLAIAGVVGSRKSKGWWKIAMLVLAIVTALVDGINSILQTEESYRFAAIWKLCWDVVKLLWPLVKVCKPLPIADYVIAIGMSTYCLIIAFL</sequence>
<accession>A0A5J5EY96</accession>
<proteinExistence type="predicted"/>
<evidence type="ECO:0000256" key="1">
    <source>
        <dbReference type="SAM" id="Phobius"/>
    </source>
</evidence>
<comment type="caution">
    <text evidence="2">The sequence shown here is derived from an EMBL/GenBank/DDBJ whole genome shotgun (WGS) entry which is preliminary data.</text>
</comment>
<name>A0A5J5EY96_9PEZI</name>
<reference evidence="2 3" key="1">
    <citation type="submission" date="2019-09" db="EMBL/GenBank/DDBJ databases">
        <title>Draft genome of the ectomycorrhizal ascomycete Sphaerosporella brunnea.</title>
        <authorList>
            <consortium name="DOE Joint Genome Institute"/>
            <person name="Benucci G.M."/>
            <person name="Marozzi G."/>
            <person name="Antonielli L."/>
            <person name="Sanchez S."/>
            <person name="Marco P."/>
            <person name="Wang X."/>
            <person name="Falini L.B."/>
            <person name="Barry K."/>
            <person name="Haridas S."/>
            <person name="Lipzen A."/>
            <person name="Labutti K."/>
            <person name="Grigoriev I.V."/>
            <person name="Murat C."/>
            <person name="Martin F."/>
            <person name="Albertini E."/>
            <person name="Donnini D."/>
            <person name="Bonito G."/>
        </authorList>
    </citation>
    <scope>NUCLEOTIDE SEQUENCE [LARGE SCALE GENOMIC DNA]</scope>
    <source>
        <strain evidence="2 3">Sb_GMNB300</strain>
    </source>
</reference>
<keyword evidence="1" id="KW-1133">Transmembrane helix</keyword>
<dbReference type="EMBL" id="VXIS01000089">
    <property type="protein sequence ID" value="KAA8906430.1"/>
    <property type="molecule type" value="Genomic_DNA"/>
</dbReference>
<gene>
    <name evidence="2" type="ORF">FN846DRAFT_948899</name>
</gene>
<organism evidence="2 3">
    <name type="scientific">Sphaerosporella brunnea</name>
    <dbReference type="NCBI Taxonomy" id="1250544"/>
    <lineage>
        <taxon>Eukaryota</taxon>
        <taxon>Fungi</taxon>
        <taxon>Dikarya</taxon>
        <taxon>Ascomycota</taxon>
        <taxon>Pezizomycotina</taxon>
        <taxon>Pezizomycetes</taxon>
        <taxon>Pezizales</taxon>
        <taxon>Pyronemataceae</taxon>
        <taxon>Sphaerosporella</taxon>
    </lineage>
</organism>
<keyword evidence="1" id="KW-0472">Membrane</keyword>
<dbReference type="AlphaFoldDB" id="A0A5J5EY96"/>
<keyword evidence="1" id="KW-0812">Transmembrane</keyword>
<feature type="transmembrane region" description="Helical" evidence="1">
    <location>
        <begin position="170"/>
        <end position="190"/>
    </location>
</feature>
<feature type="transmembrane region" description="Helical" evidence="1">
    <location>
        <begin position="116"/>
        <end position="134"/>
    </location>
</feature>
<keyword evidence="3" id="KW-1185">Reference proteome</keyword>
<dbReference type="Proteomes" id="UP000326924">
    <property type="component" value="Unassembled WGS sequence"/>
</dbReference>